<dbReference type="EMBL" id="JANPWB010000009">
    <property type="protein sequence ID" value="KAJ1158654.1"/>
    <property type="molecule type" value="Genomic_DNA"/>
</dbReference>
<comment type="caution">
    <text evidence="2">The sequence shown here is derived from an EMBL/GenBank/DDBJ whole genome shotgun (WGS) entry which is preliminary data.</text>
</comment>
<dbReference type="Proteomes" id="UP001066276">
    <property type="component" value="Chromosome 5"/>
</dbReference>
<keyword evidence="3" id="KW-1185">Reference proteome</keyword>
<gene>
    <name evidence="2" type="ORF">NDU88_011342</name>
</gene>
<feature type="region of interest" description="Disordered" evidence="1">
    <location>
        <begin position="22"/>
        <end position="106"/>
    </location>
</feature>
<evidence type="ECO:0000256" key="1">
    <source>
        <dbReference type="SAM" id="MobiDB-lite"/>
    </source>
</evidence>
<name>A0AAV7S0U5_PLEWA</name>
<protein>
    <submittedName>
        <fullName evidence="2">Uncharacterized protein</fullName>
    </submittedName>
</protein>
<evidence type="ECO:0000313" key="3">
    <source>
        <dbReference type="Proteomes" id="UP001066276"/>
    </source>
</evidence>
<proteinExistence type="predicted"/>
<evidence type="ECO:0000313" key="2">
    <source>
        <dbReference type="EMBL" id="KAJ1158654.1"/>
    </source>
</evidence>
<sequence length="106" mass="11699">MVTANREGQQVTQNVSWFRKVEPRVGNSGPGFEEENGEEFEGSCPSLPSSPNECRRGGGGVFCRGSERSSSPDWGPVKGPEPTGRSERYNLRPNPNPSQRLRDFIC</sequence>
<reference evidence="2" key="1">
    <citation type="journal article" date="2022" name="bioRxiv">
        <title>Sequencing and chromosome-scale assembly of the giantPleurodeles waltlgenome.</title>
        <authorList>
            <person name="Brown T."/>
            <person name="Elewa A."/>
            <person name="Iarovenko S."/>
            <person name="Subramanian E."/>
            <person name="Araus A.J."/>
            <person name="Petzold A."/>
            <person name="Susuki M."/>
            <person name="Suzuki K.-i.T."/>
            <person name="Hayashi T."/>
            <person name="Toyoda A."/>
            <person name="Oliveira C."/>
            <person name="Osipova E."/>
            <person name="Leigh N.D."/>
            <person name="Simon A."/>
            <person name="Yun M.H."/>
        </authorList>
    </citation>
    <scope>NUCLEOTIDE SEQUENCE</scope>
    <source>
        <strain evidence="2">20211129_DDA</strain>
        <tissue evidence="2">Liver</tissue>
    </source>
</reference>
<organism evidence="2 3">
    <name type="scientific">Pleurodeles waltl</name>
    <name type="common">Iberian ribbed newt</name>
    <dbReference type="NCBI Taxonomy" id="8319"/>
    <lineage>
        <taxon>Eukaryota</taxon>
        <taxon>Metazoa</taxon>
        <taxon>Chordata</taxon>
        <taxon>Craniata</taxon>
        <taxon>Vertebrata</taxon>
        <taxon>Euteleostomi</taxon>
        <taxon>Amphibia</taxon>
        <taxon>Batrachia</taxon>
        <taxon>Caudata</taxon>
        <taxon>Salamandroidea</taxon>
        <taxon>Salamandridae</taxon>
        <taxon>Pleurodelinae</taxon>
        <taxon>Pleurodeles</taxon>
    </lineage>
</organism>
<accession>A0AAV7S0U5</accession>
<feature type="compositionally biased region" description="Acidic residues" evidence="1">
    <location>
        <begin position="32"/>
        <end position="41"/>
    </location>
</feature>
<dbReference type="AlphaFoldDB" id="A0AAV7S0U5"/>